<accession>A0ABZ1YIF2</accession>
<dbReference type="Proteomes" id="UP001432062">
    <property type="component" value="Chromosome"/>
</dbReference>
<dbReference type="Pfam" id="PF23802">
    <property type="entry name" value="DUF7178"/>
    <property type="match status" value="1"/>
</dbReference>
<sequence>MWDRATPDQITEGRTWYARAFVLANQVSEIADISLDRAACVISALSPRTKWERNVVAALAIARGEPVSGTLPMNIERAQRAMTVDDPWSVFSPQTPKIHSFAKNILGDTTAVTVDMWASLVAGVTETEMGRVGVYEAVAEAYRRAAALREVAPPVMQAGTWVVVRPTPRNSKTFEYAQL</sequence>
<dbReference type="InterPro" id="IPR055602">
    <property type="entry name" value="DUF7178"/>
</dbReference>
<proteinExistence type="predicted"/>
<protein>
    <submittedName>
        <fullName evidence="1">Uncharacterized protein</fullName>
    </submittedName>
</protein>
<reference evidence="1" key="1">
    <citation type="submission" date="2022-10" db="EMBL/GenBank/DDBJ databases">
        <title>The complete genomes of actinobacterial strains from the NBC collection.</title>
        <authorList>
            <person name="Joergensen T.S."/>
            <person name="Alvarez Arevalo M."/>
            <person name="Sterndorff E.B."/>
            <person name="Faurdal D."/>
            <person name="Vuksanovic O."/>
            <person name="Mourched A.-S."/>
            <person name="Charusanti P."/>
            <person name="Shaw S."/>
            <person name="Blin K."/>
            <person name="Weber T."/>
        </authorList>
    </citation>
    <scope>NUCLEOTIDE SEQUENCE</scope>
    <source>
        <strain evidence="1">NBC_01482</strain>
    </source>
</reference>
<evidence type="ECO:0000313" key="1">
    <source>
        <dbReference type="EMBL" id="WUV42823.1"/>
    </source>
</evidence>
<keyword evidence="2" id="KW-1185">Reference proteome</keyword>
<name>A0ABZ1YIF2_9NOCA</name>
<organism evidence="1 2">
    <name type="scientific">Nocardia vinacea</name>
    <dbReference type="NCBI Taxonomy" id="96468"/>
    <lineage>
        <taxon>Bacteria</taxon>
        <taxon>Bacillati</taxon>
        <taxon>Actinomycetota</taxon>
        <taxon>Actinomycetes</taxon>
        <taxon>Mycobacteriales</taxon>
        <taxon>Nocardiaceae</taxon>
        <taxon>Nocardia</taxon>
    </lineage>
</organism>
<gene>
    <name evidence="1" type="ORF">OG563_26635</name>
</gene>
<evidence type="ECO:0000313" key="2">
    <source>
        <dbReference type="Proteomes" id="UP001432062"/>
    </source>
</evidence>
<dbReference type="EMBL" id="CP109441">
    <property type="protein sequence ID" value="WUV42823.1"/>
    <property type="molecule type" value="Genomic_DNA"/>
</dbReference>